<reference evidence="5 6" key="1">
    <citation type="submission" date="2014-09" db="EMBL/GenBank/DDBJ databases">
        <authorList>
            <person name="Hornung B.V."/>
        </authorList>
    </citation>
    <scope>NUCLEOTIDE SEQUENCE [LARGE SCALE GENOMIC DNA]</scope>
    <source>
        <strain evidence="5 6">FRIFI</strain>
    </source>
</reference>
<dbReference type="EMBL" id="LN650648">
    <property type="protein sequence ID" value="CEI72344.1"/>
    <property type="molecule type" value="Genomic_DNA"/>
</dbReference>
<evidence type="ECO:0000256" key="3">
    <source>
        <dbReference type="ARBA" id="ARBA00023235"/>
    </source>
</evidence>
<evidence type="ECO:0000313" key="6">
    <source>
        <dbReference type="Proteomes" id="UP000245695"/>
    </source>
</evidence>
<evidence type="ECO:0000256" key="1">
    <source>
        <dbReference type="ARBA" id="ARBA00001933"/>
    </source>
</evidence>
<name>A0A2P2BTP0_9FIRM</name>
<dbReference type="PANTHER" id="PTHR30511">
    <property type="entry name" value="ALANINE RACEMASE"/>
    <property type="match status" value="1"/>
</dbReference>
<dbReference type="PANTHER" id="PTHR30511:SF3">
    <property type="entry name" value="LYSINE RACEMASE"/>
    <property type="match status" value="1"/>
</dbReference>
<dbReference type="InterPro" id="IPR000821">
    <property type="entry name" value="Ala_racemase"/>
</dbReference>
<dbReference type="CDD" id="cd06815">
    <property type="entry name" value="PLPDE_III_AR_like_1"/>
    <property type="match status" value="1"/>
</dbReference>
<dbReference type="SUPFAM" id="SSF51419">
    <property type="entry name" value="PLP-binding barrel"/>
    <property type="match status" value="1"/>
</dbReference>
<dbReference type="KEGG" id="rhom:FRIFI_0800"/>
<keyword evidence="2" id="KW-0663">Pyridoxal phosphate</keyword>
<dbReference type="GO" id="GO:0005829">
    <property type="term" value="C:cytosol"/>
    <property type="evidence" value="ECO:0007669"/>
    <property type="project" value="TreeGrafter"/>
</dbReference>
<dbReference type="NCBIfam" id="NF040742">
    <property type="entry name" value="racem_Orr"/>
    <property type="match status" value="1"/>
</dbReference>
<dbReference type="GO" id="GO:0030170">
    <property type="term" value="F:pyridoxal phosphate binding"/>
    <property type="evidence" value="ECO:0007669"/>
    <property type="project" value="TreeGrafter"/>
</dbReference>
<evidence type="ECO:0000256" key="2">
    <source>
        <dbReference type="ARBA" id="ARBA00022898"/>
    </source>
</evidence>
<proteinExistence type="predicted"/>
<sequence length="364" mass="40871">MYPRLEINITKLKHNVCRLKSILNEENLKMAIVTKAYCAIPEVVEEISNEYVDYIADSRIKNLKKLQSLKLPKILLRIPMISESKEVVKYSDISFNSEIETIYRLNEEAKNINKVHNIVLMVDLGDLREGYFNEEELCNVVDNVLNLKNIKLIGIGTNLTCYGAILPSQENLGGLVKIAKNIEDKHNIKLEFISGGNSSSIYLLQEGKLPKGITNLRLGEAILLGKETAYGNFIEETYHDSFKLYCEIIEIKDKPSMPIGEIGKDAFGKVPHYEDKGIMKRAIVGIGKQDIDIESIFPTDENIQIIGASSDHMILDITNSESIYNIGDILGFVVTSYGGILTACTSNYVEKKVIYNLSTQIQLV</sequence>
<evidence type="ECO:0000259" key="4">
    <source>
        <dbReference type="Pfam" id="PF01168"/>
    </source>
</evidence>
<accession>A0A2P2BTP0</accession>
<dbReference type="RefSeq" id="WP_166505054.1">
    <property type="nucleotide sequence ID" value="NZ_JAKNTL010000007.1"/>
</dbReference>
<dbReference type="GO" id="GO:0008784">
    <property type="term" value="F:alanine racemase activity"/>
    <property type="evidence" value="ECO:0007669"/>
    <property type="project" value="UniProtKB-EC"/>
</dbReference>
<dbReference type="Gene3D" id="3.20.20.10">
    <property type="entry name" value="Alanine racemase"/>
    <property type="match status" value="1"/>
</dbReference>
<dbReference type="EC" id="5.1.1.1" evidence="5"/>
<dbReference type="AlphaFoldDB" id="A0A2P2BTP0"/>
<keyword evidence="6" id="KW-1185">Reference proteome</keyword>
<evidence type="ECO:0000313" key="5">
    <source>
        <dbReference type="EMBL" id="CEI72344.1"/>
    </source>
</evidence>
<comment type="cofactor">
    <cofactor evidence="1">
        <name>pyridoxal 5'-phosphate</name>
        <dbReference type="ChEBI" id="CHEBI:597326"/>
    </cofactor>
</comment>
<organism evidence="5 6">
    <name type="scientific">Romboutsia hominis</name>
    <dbReference type="NCBI Taxonomy" id="1507512"/>
    <lineage>
        <taxon>Bacteria</taxon>
        <taxon>Bacillati</taxon>
        <taxon>Bacillota</taxon>
        <taxon>Clostridia</taxon>
        <taxon>Peptostreptococcales</taxon>
        <taxon>Peptostreptococcaceae</taxon>
        <taxon>Romboutsia</taxon>
    </lineage>
</organism>
<keyword evidence="3 5" id="KW-0413">Isomerase</keyword>
<protein>
    <submittedName>
        <fullName evidence="5">Amino acid racemase</fullName>
        <ecNumber evidence="5">5.1.1.1</ecNumber>
    </submittedName>
</protein>
<dbReference type="Pfam" id="PF01168">
    <property type="entry name" value="Ala_racemase_N"/>
    <property type="match status" value="1"/>
</dbReference>
<gene>
    <name evidence="5" type="ORF">FRIFI_0800</name>
</gene>
<dbReference type="InterPro" id="IPR029066">
    <property type="entry name" value="PLP-binding_barrel"/>
</dbReference>
<dbReference type="InterPro" id="IPR001608">
    <property type="entry name" value="Ala_racemase_N"/>
</dbReference>
<dbReference type="Proteomes" id="UP000245695">
    <property type="component" value="Chromosome 1"/>
</dbReference>
<feature type="domain" description="Alanine racemase N-terminal" evidence="4">
    <location>
        <begin position="7"/>
        <end position="222"/>
    </location>
</feature>